<evidence type="ECO:0000313" key="1">
    <source>
        <dbReference type="EMBL" id="CAG8742502.1"/>
    </source>
</evidence>
<dbReference type="Proteomes" id="UP000789901">
    <property type="component" value="Unassembled WGS sequence"/>
</dbReference>
<gene>
    <name evidence="1" type="ORF">GMARGA_LOCUS15539</name>
</gene>
<organism evidence="1 2">
    <name type="scientific">Gigaspora margarita</name>
    <dbReference type="NCBI Taxonomy" id="4874"/>
    <lineage>
        <taxon>Eukaryota</taxon>
        <taxon>Fungi</taxon>
        <taxon>Fungi incertae sedis</taxon>
        <taxon>Mucoromycota</taxon>
        <taxon>Glomeromycotina</taxon>
        <taxon>Glomeromycetes</taxon>
        <taxon>Diversisporales</taxon>
        <taxon>Gigasporaceae</taxon>
        <taxon>Gigaspora</taxon>
    </lineage>
</organism>
<accession>A0ABN7V845</accession>
<feature type="non-terminal residue" evidence="1">
    <location>
        <position position="99"/>
    </location>
</feature>
<dbReference type="EMBL" id="CAJVQB010010747">
    <property type="protein sequence ID" value="CAG8742502.1"/>
    <property type="molecule type" value="Genomic_DNA"/>
</dbReference>
<reference evidence="1 2" key="1">
    <citation type="submission" date="2021-06" db="EMBL/GenBank/DDBJ databases">
        <authorList>
            <person name="Kallberg Y."/>
            <person name="Tangrot J."/>
            <person name="Rosling A."/>
        </authorList>
    </citation>
    <scope>NUCLEOTIDE SEQUENCE [LARGE SCALE GENOMIC DNA]</scope>
    <source>
        <strain evidence="1 2">120-4 pot B 10/14</strain>
    </source>
</reference>
<sequence>MATTKILIYFEIILRITSSILQSKLEKKTTLGRIGTVCSVMNSTIAVLQSAIGRVDTTLIKHIEDSPIAANSELEYDYRETDTNRPYNIDKEMKFNVLQ</sequence>
<proteinExistence type="predicted"/>
<keyword evidence="2" id="KW-1185">Reference proteome</keyword>
<comment type="caution">
    <text evidence="1">The sequence shown here is derived from an EMBL/GenBank/DDBJ whole genome shotgun (WGS) entry which is preliminary data.</text>
</comment>
<evidence type="ECO:0000313" key="2">
    <source>
        <dbReference type="Proteomes" id="UP000789901"/>
    </source>
</evidence>
<name>A0ABN7V845_GIGMA</name>
<protein>
    <submittedName>
        <fullName evidence="1">17709_t:CDS:1</fullName>
    </submittedName>
</protein>